<dbReference type="Proteomes" id="UP001165122">
    <property type="component" value="Unassembled WGS sequence"/>
</dbReference>
<dbReference type="SMART" id="SM00558">
    <property type="entry name" value="JmjC"/>
    <property type="match status" value="1"/>
</dbReference>
<accession>A0A9W7AEC7</accession>
<dbReference type="InterPro" id="IPR003347">
    <property type="entry name" value="JmjC_dom"/>
</dbReference>
<sequence length="318" mass="34751">MAAIASAQVQTAIEKAKLNISSNQPLSAWLGSRPSFSKPTRSNPNQFTIGDQTFCDTSCPRLPIENYIDDVHGDSLPTHPAVLTNVCTEWGCFTNPWTISTLSSLLPSTPLSLDGGPGFARGSICFGSVTLSEYSDYCKHFSVSDSAPLYVFDHRILSSPELSSSFSIPPCFSNDVLANDPRRALPPAWLLVGAEGSGTPIHDHPTTVAWNALLSGCKVWITFPPDIDESFLLLNIGEDSSDDESSTNSSTHSDSSDDFDLSAIEWFSKCRDLPKGAQTIIQWPGEVVFLPEGWWHVVLNAQESVAMSYSIQLRRFKE</sequence>
<dbReference type="PROSITE" id="PS51184">
    <property type="entry name" value="JMJC"/>
    <property type="match status" value="1"/>
</dbReference>
<feature type="domain" description="JmjC" evidence="1">
    <location>
        <begin position="157"/>
        <end position="318"/>
    </location>
</feature>
<protein>
    <recommendedName>
        <fullName evidence="1">JmjC domain-containing protein</fullName>
    </recommendedName>
</protein>
<comment type="caution">
    <text evidence="2">The sequence shown here is derived from an EMBL/GenBank/DDBJ whole genome shotgun (WGS) entry which is preliminary data.</text>
</comment>
<dbReference type="GO" id="GO:0005634">
    <property type="term" value="C:nucleus"/>
    <property type="evidence" value="ECO:0007669"/>
    <property type="project" value="TreeGrafter"/>
</dbReference>
<dbReference type="Pfam" id="PF13621">
    <property type="entry name" value="Cupin_8"/>
    <property type="match status" value="1"/>
</dbReference>
<gene>
    <name evidence="2" type="ORF">TrLO_g3995</name>
</gene>
<dbReference type="SUPFAM" id="SSF51197">
    <property type="entry name" value="Clavaminate synthase-like"/>
    <property type="match status" value="1"/>
</dbReference>
<dbReference type="AlphaFoldDB" id="A0A9W7AEC7"/>
<dbReference type="InterPro" id="IPR050910">
    <property type="entry name" value="JMJD6_ArgDemeth/LysHydrox"/>
</dbReference>
<evidence type="ECO:0000259" key="1">
    <source>
        <dbReference type="PROSITE" id="PS51184"/>
    </source>
</evidence>
<name>A0A9W7AEC7_9STRA</name>
<keyword evidence="3" id="KW-1185">Reference proteome</keyword>
<proteinExistence type="predicted"/>
<organism evidence="2 3">
    <name type="scientific">Triparma laevis f. longispina</name>
    <dbReference type="NCBI Taxonomy" id="1714387"/>
    <lineage>
        <taxon>Eukaryota</taxon>
        <taxon>Sar</taxon>
        <taxon>Stramenopiles</taxon>
        <taxon>Ochrophyta</taxon>
        <taxon>Bolidophyceae</taxon>
        <taxon>Parmales</taxon>
        <taxon>Triparmaceae</taxon>
        <taxon>Triparma</taxon>
    </lineage>
</organism>
<evidence type="ECO:0000313" key="2">
    <source>
        <dbReference type="EMBL" id="GMH66205.1"/>
    </source>
</evidence>
<dbReference type="EMBL" id="BRXW01000558">
    <property type="protein sequence ID" value="GMH66205.1"/>
    <property type="molecule type" value="Genomic_DNA"/>
</dbReference>
<dbReference type="GO" id="GO:0000987">
    <property type="term" value="F:cis-regulatory region sequence-specific DNA binding"/>
    <property type="evidence" value="ECO:0007669"/>
    <property type="project" value="TreeGrafter"/>
</dbReference>
<dbReference type="Gene3D" id="2.60.120.650">
    <property type="entry name" value="Cupin"/>
    <property type="match status" value="1"/>
</dbReference>
<dbReference type="PANTHER" id="PTHR12480:SF21">
    <property type="entry name" value="JMJC DOMAIN-CONTAINING PROTEIN 8"/>
    <property type="match status" value="1"/>
</dbReference>
<dbReference type="PANTHER" id="PTHR12480">
    <property type="entry name" value="ARGININE DEMETHYLASE AND LYSYL-HYDROXYLASE JMJD"/>
    <property type="match status" value="1"/>
</dbReference>
<dbReference type="InterPro" id="IPR041667">
    <property type="entry name" value="Cupin_8"/>
</dbReference>
<reference evidence="3" key="1">
    <citation type="journal article" date="2023" name="Commun. Biol.">
        <title>Genome analysis of Parmales, the sister group of diatoms, reveals the evolutionary specialization of diatoms from phago-mixotrophs to photoautotrophs.</title>
        <authorList>
            <person name="Ban H."/>
            <person name="Sato S."/>
            <person name="Yoshikawa S."/>
            <person name="Yamada K."/>
            <person name="Nakamura Y."/>
            <person name="Ichinomiya M."/>
            <person name="Sato N."/>
            <person name="Blanc-Mathieu R."/>
            <person name="Endo H."/>
            <person name="Kuwata A."/>
            <person name="Ogata H."/>
        </authorList>
    </citation>
    <scope>NUCLEOTIDE SEQUENCE [LARGE SCALE GENOMIC DNA]</scope>
    <source>
        <strain evidence="3">NIES 3700</strain>
    </source>
</reference>
<dbReference type="OrthoDB" id="424465at2759"/>
<evidence type="ECO:0000313" key="3">
    <source>
        <dbReference type="Proteomes" id="UP001165122"/>
    </source>
</evidence>